<evidence type="ECO:0000313" key="15">
    <source>
        <dbReference type="Proteomes" id="UP000483765"/>
    </source>
</evidence>
<dbReference type="Gene3D" id="3.40.720.10">
    <property type="entry name" value="Alkaline Phosphatase, subunit A"/>
    <property type="match status" value="1"/>
</dbReference>
<keyword evidence="7 12" id="KW-0472">Membrane</keyword>
<evidence type="ECO:0000256" key="7">
    <source>
        <dbReference type="ARBA" id="ARBA00023136"/>
    </source>
</evidence>
<comment type="similarity">
    <text evidence="3">Belongs to the LTA synthase family.</text>
</comment>
<dbReference type="InterPro" id="IPR050448">
    <property type="entry name" value="OpgB/LTA_synthase_biosynth"/>
</dbReference>
<feature type="binding site" evidence="10">
    <location>
        <position position="262"/>
    </location>
    <ligand>
        <name>Mn(2+)</name>
        <dbReference type="ChEBI" id="CHEBI:29035"/>
    </ligand>
</feature>
<feature type="binding site" evidence="10">
    <location>
        <position position="490"/>
    </location>
    <ligand>
        <name>Mn(2+)</name>
        <dbReference type="ChEBI" id="CHEBI:29035"/>
    </ligand>
</feature>
<keyword evidence="9" id="KW-0464">Manganese</keyword>
<accession>A0A6L8MY41</accession>
<comment type="subcellular location">
    <subcellularLocation>
        <location evidence="1">Cell membrane</location>
        <topology evidence="1">Multi-pass membrane protein</topology>
    </subcellularLocation>
</comment>
<reference evidence="14 15" key="1">
    <citation type="submission" date="2019-11" db="EMBL/GenBank/DDBJ databases">
        <title>Divergent Streptococcus suis from cattle.</title>
        <authorList>
            <person name="Williamson C."/>
        </authorList>
    </citation>
    <scope>NUCLEOTIDE SEQUENCE [LARGE SCALE GENOMIC DNA]</scope>
    <source>
        <strain evidence="14 15">10-36905</strain>
    </source>
</reference>
<dbReference type="AlphaFoldDB" id="A0A6L8MY41"/>
<dbReference type="Gene3D" id="3.30.1120.170">
    <property type="match status" value="1"/>
</dbReference>
<dbReference type="InterPro" id="IPR000917">
    <property type="entry name" value="Sulfatase_N"/>
</dbReference>
<keyword evidence="14" id="KW-0808">Transferase</keyword>
<dbReference type="GO" id="GO:0005886">
    <property type="term" value="C:plasma membrane"/>
    <property type="evidence" value="ECO:0007669"/>
    <property type="project" value="UniProtKB-SubCell"/>
</dbReference>
<protein>
    <submittedName>
        <fullName evidence="14">Sulfatase-like hydrolase/transferase</fullName>
    </submittedName>
</protein>
<organism evidence="14 15">
    <name type="scientific">Streptococcus suis</name>
    <dbReference type="NCBI Taxonomy" id="1307"/>
    <lineage>
        <taxon>Bacteria</taxon>
        <taxon>Bacillati</taxon>
        <taxon>Bacillota</taxon>
        <taxon>Bacilli</taxon>
        <taxon>Lactobacillales</taxon>
        <taxon>Streptococcaceae</taxon>
        <taxon>Streptococcus</taxon>
    </lineage>
</organism>
<keyword evidence="4" id="KW-1003">Cell membrane</keyword>
<feature type="transmembrane region" description="Helical" evidence="12">
    <location>
        <begin position="157"/>
        <end position="179"/>
    </location>
</feature>
<feature type="region of interest" description="Disordered" evidence="11">
    <location>
        <begin position="701"/>
        <end position="728"/>
    </location>
</feature>
<feature type="transmembrane region" description="Helical" evidence="12">
    <location>
        <begin position="48"/>
        <end position="68"/>
    </location>
</feature>
<comment type="caution">
    <text evidence="14">The sequence shown here is derived from an EMBL/GenBank/DDBJ whole genome shotgun (WGS) entry which is preliminary data.</text>
</comment>
<keyword evidence="9" id="KW-0479">Metal-binding</keyword>
<sequence>MKKLIDIIKKNYQTRIGFIVLLLLSYWTKSLWAYFVDFHLDLSSLLQYSIAIFNPIPLALLLLGLALYIKNTKLFYGIAITIYLILFLWLFSNVVYYREFADYISVSTMMATSSVSTGLGETALELFNLWDLVYFADFIIIAIVLRKKPYKLNPKPFSKRASFAVSSLAILLFSVNLFAAEIDRPELLTRGFSNTYIVRALGLPAFFTYNAHQTYTTEKDRSDATAEDLVPVEAYVQEHYASPNSDYFGIAKGRNVIYLHLESLQQFVIDYKLNVDGVEYEVTPFLNSLYHSQSTLAFLNFFNQVKAGKTSDAETMIETSLFGLNQGSFMVQYGGSNTQQAAPYILSQNGGYTSAVFHGNSASFWNRNNTYKQWGYNYFFDQSYFSEATAENSFQYGLNDKIMFADSIQYLEHLQQPFYAKFITVSNHYPYTSSLIGDEIGFPLADTPDETINGYFATANYLDASIKAFFDYLKATGLYENSIIVLYGDHYGISNSRNPDLAPLIGKDSQTWSDFDNAMMQRVPYMIVVPGMTNGGIIDTYGGEIDALPTLEHLLGIEANNYLQVGQDMLSSEHSQVVALRTAGNFITPKYTSYGGKIYYTETGVEITNPDEVTQKEIDDIKASAAAQLSASDAIQTGDLIRFYDNGLTALDASQYNYIDSLATELALEKELGTKSTSLYSKNNNQSTTDLFKAPSYLELHSSSSSSDASSSSTTTSTSSSTKTSTSE</sequence>
<dbReference type="PIRSF" id="PIRSF005091">
    <property type="entry name" value="Mmb_sulf_HI1246"/>
    <property type="match status" value="1"/>
</dbReference>
<evidence type="ECO:0000256" key="6">
    <source>
        <dbReference type="ARBA" id="ARBA00022989"/>
    </source>
</evidence>
<keyword evidence="5 12" id="KW-0812">Transmembrane</keyword>
<dbReference type="SUPFAM" id="SSF53649">
    <property type="entry name" value="Alkaline phosphatase-like"/>
    <property type="match status" value="1"/>
</dbReference>
<comment type="pathway">
    <text evidence="2">Cell wall biogenesis; lipoteichoic acid biosynthesis.</text>
</comment>
<dbReference type="RefSeq" id="WP_367917068.1">
    <property type="nucleotide sequence ID" value="NZ_WNXH01000009.1"/>
</dbReference>
<feature type="domain" description="Sulfatase N-terminal" evidence="13">
    <location>
        <begin position="254"/>
        <end position="557"/>
    </location>
</feature>
<feature type="binding site" evidence="9">
    <location>
        <position position="428"/>
    </location>
    <ligand>
        <name>substrate</name>
    </ligand>
</feature>
<feature type="transmembrane region" description="Helical" evidence="12">
    <location>
        <begin position="75"/>
        <end position="97"/>
    </location>
</feature>
<feature type="transmembrane region" description="Helical" evidence="12">
    <location>
        <begin position="127"/>
        <end position="145"/>
    </location>
</feature>
<feature type="binding site" evidence="10">
    <location>
        <position position="310"/>
    </location>
    <ligand>
        <name>Mn(2+)</name>
        <dbReference type="ChEBI" id="CHEBI:29035"/>
    </ligand>
</feature>
<gene>
    <name evidence="14" type="ORF">GLP18_06880</name>
</gene>
<evidence type="ECO:0000259" key="13">
    <source>
        <dbReference type="Pfam" id="PF00884"/>
    </source>
</evidence>
<evidence type="ECO:0000256" key="2">
    <source>
        <dbReference type="ARBA" id="ARBA00004936"/>
    </source>
</evidence>
<dbReference type="GO" id="GO:0016740">
    <property type="term" value="F:transferase activity"/>
    <property type="evidence" value="ECO:0007669"/>
    <property type="project" value="UniProtKB-KW"/>
</dbReference>
<evidence type="ECO:0000256" key="3">
    <source>
        <dbReference type="ARBA" id="ARBA00009983"/>
    </source>
</evidence>
<dbReference type="GO" id="GO:0046872">
    <property type="term" value="F:metal ion binding"/>
    <property type="evidence" value="ECO:0007669"/>
    <property type="project" value="UniProtKB-KW"/>
</dbReference>
<dbReference type="InterPro" id="IPR012160">
    <property type="entry name" value="LtaS-like"/>
</dbReference>
<evidence type="ECO:0000256" key="11">
    <source>
        <dbReference type="SAM" id="MobiDB-lite"/>
    </source>
</evidence>
<name>A0A6L8MY41_STRSU</name>
<dbReference type="PANTHER" id="PTHR47371">
    <property type="entry name" value="LIPOTEICHOIC ACID SYNTHASE"/>
    <property type="match status" value="1"/>
</dbReference>
<evidence type="ECO:0000256" key="8">
    <source>
        <dbReference type="PIRSR" id="PIRSR005091-1"/>
    </source>
</evidence>
<evidence type="ECO:0000256" key="1">
    <source>
        <dbReference type="ARBA" id="ARBA00004651"/>
    </source>
</evidence>
<dbReference type="CDD" id="cd16015">
    <property type="entry name" value="LTA_synthase"/>
    <property type="match status" value="1"/>
</dbReference>
<dbReference type="PANTHER" id="PTHR47371:SF3">
    <property type="entry name" value="PHOSPHOGLYCEROL TRANSFERASE I"/>
    <property type="match status" value="1"/>
</dbReference>
<feature type="binding site" evidence="10">
    <location>
        <position position="489"/>
    </location>
    <ligand>
        <name>Mn(2+)</name>
        <dbReference type="ChEBI" id="CHEBI:29035"/>
    </ligand>
</feature>
<evidence type="ECO:0000256" key="9">
    <source>
        <dbReference type="PIRSR" id="PIRSR005091-2"/>
    </source>
</evidence>
<evidence type="ECO:0000256" key="10">
    <source>
        <dbReference type="PIRSR" id="PIRSR005091-3"/>
    </source>
</evidence>
<feature type="transmembrane region" description="Helical" evidence="12">
    <location>
        <begin position="12"/>
        <end position="28"/>
    </location>
</feature>
<dbReference type="GO" id="GO:0016787">
    <property type="term" value="F:hydrolase activity"/>
    <property type="evidence" value="ECO:0007669"/>
    <property type="project" value="UniProtKB-KW"/>
</dbReference>
<evidence type="ECO:0000256" key="12">
    <source>
        <dbReference type="SAM" id="Phobius"/>
    </source>
</evidence>
<dbReference type="Pfam" id="PF00884">
    <property type="entry name" value="Sulfatase"/>
    <property type="match status" value="1"/>
</dbReference>
<dbReference type="Proteomes" id="UP000483765">
    <property type="component" value="Unassembled WGS sequence"/>
</dbReference>
<feature type="compositionally biased region" description="Low complexity" evidence="11">
    <location>
        <begin position="702"/>
        <end position="728"/>
    </location>
</feature>
<evidence type="ECO:0000256" key="4">
    <source>
        <dbReference type="ARBA" id="ARBA00022475"/>
    </source>
</evidence>
<keyword evidence="14" id="KW-0378">Hydrolase</keyword>
<evidence type="ECO:0000256" key="5">
    <source>
        <dbReference type="ARBA" id="ARBA00022692"/>
    </source>
</evidence>
<feature type="active site" evidence="8">
    <location>
        <position position="310"/>
    </location>
</feature>
<dbReference type="EMBL" id="WNXH01000009">
    <property type="protein sequence ID" value="MYN69949.1"/>
    <property type="molecule type" value="Genomic_DNA"/>
</dbReference>
<keyword evidence="6 12" id="KW-1133">Transmembrane helix</keyword>
<proteinExistence type="inferred from homology"/>
<evidence type="ECO:0000313" key="14">
    <source>
        <dbReference type="EMBL" id="MYN69949.1"/>
    </source>
</evidence>
<dbReference type="InterPro" id="IPR017850">
    <property type="entry name" value="Alkaline_phosphatase_core_sf"/>
</dbReference>